<evidence type="ECO:0000256" key="2">
    <source>
        <dbReference type="ARBA" id="ARBA00022723"/>
    </source>
</evidence>
<keyword evidence="2" id="KW-0479">Metal-binding</keyword>
<dbReference type="RefSeq" id="WP_211629673.1">
    <property type="nucleotide sequence ID" value="NZ_CP073100.1"/>
</dbReference>
<dbReference type="PANTHER" id="PTHR46233:SF3">
    <property type="entry name" value="HYDROXYACYLGLUTATHIONE HYDROLASE GLOC"/>
    <property type="match status" value="1"/>
</dbReference>
<dbReference type="Gene3D" id="3.60.15.10">
    <property type="entry name" value="Ribonuclease Z/Hydroxyacylglutathione hydrolase-like"/>
    <property type="match status" value="1"/>
</dbReference>
<organism evidence="6 7">
    <name type="scientific">Luteolibacter ambystomatis</name>
    <dbReference type="NCBI Taxonomy" id="2824561"/>
    <lineage>
        <taxon>Bacteria</taxon>
        <taxon>Pseudomonadati</taxon>
        <taxon>Verrucomicrobiota</taxon>
        <taxon>Verrucomicrobiia</taxon>
        <taxon>Verrucomicrobiales</taxon>
        <taxon>Verrucomicrobiaceae</taxon>
        <taxon>Luteolibacter</taxon>
    </lineage>
</organism>
<comment type="cofactor">
    <cofactor evidence="1">
        <name>Zn(2+)</name>
        <dbReference type="ChEBI" id="CHEBI:29105"/>
    </cofactor>
</comment>
<keyword evidence="3" id="KW-0378">Hydrolase</keyword>
<dbReference type="GO" id="GO:0016787">
    <property type="term" value="F:hydrolase activity"/>
    <property type="evidence" value="ECO:0007669"/>
    <property type="project" value="UniProtKB-KW"/>
</dbReference>
<dbReference type="AlphaFoldDB" id="A0A975G5Q3"/>
<sequence>MNLGLYTGGFVQTNGYLIEAPRGHILVDAPAGVVAWMNQKGIHPTDVLLTHQHYDHVEDVAALHRLGTRIHAFADYSPELTLEAHARQWGLPIRIEPYEVNHLLTVGEPLKINGFDIQLAHVPGHSPDSVTFFFPEEGVLFSGDTLFARSVGRFDLPGGDGELLLEGIASKLLTLPSDTRVFPGHGPSTTIGKELKGNPYL</sequence>
<evidence type="ECO:0000313" key="6">
    <source>
        <dbReference type="EMBL" id="QUE49584.1"/>
    </source>
</evidence>
<keyword evidence="7" id="KW-1185">Reference proteome</keyword>
<keyword evidence="4" id="KW-0862">Zinc</keyword>
<proteinExistence type="predicted"/>
<evidence type="ECO:0000256" key="3">
    <source>
        <dbReference type="ARBA" id="ARBA00022801"/>
    </source>
</evidence>
<evidence type="ECO:0000256" key="1">
    <source>
        <dbReference type="ARBA" id="ARBA00001947"/>
    </source>
</evidence>
<feature type="domain" description="Metallo-beta-lactamase" evidence="5">
    <location>
        <begin position="12"/>
        <end position="185"/>
    </location>
</feature>
<dbReference type="KEGG" id="lamb:KBB96_11940"/>
<dbReference type="GO" id="GO:0046872">
    <property type="term" value="F:metal ion binding"/>
    <property type="evidence" value="ECO:0007669"/>
    <property type="project" value="UniProtKB-KW"/>
</dbReference>
<dbReference type="InterPro" id="IPR051453">
    <property type="entry name" value="MBL_Glyoxalase_II"/>
</dbReference>
<dbReference type="Proteomes" id="UP000676169">
    <property type="component" value="Chromosome"/>
</dbReference>
<dbReference type="PANTHER" id="PTHR46233">
    <property type="entry name" value="HYDROXYACYLGLUTATHIONE HYDROLASE GLOC"/>
    <property type="match status" value="1"/>
</dbReference>
<reference evidence="6" key="1">
    <citation type="submission" date="2021-04" db="EMBL/GenBank/DDBJ databases">
        <title>Luteolibacter sp. 32A isolated from the skin of an Anderson's salamander (Ambystoma andersonii).</title>
        <authorList>
            <person name="Spergser J."/>
            <person name="Busse H.-J."/>
        </authorList>
    </citation>
    <scope>NUCLEOTIDE SEQUENCE</scope>
    <source>
        <strain evidence="6">32A</strain>
    </source>
</reference>
<dbReference type="SUPFAM" id="SSF56281">
    <property type="entry name" value="Metallo-hydrolase/oxidoreductase"/>
    <property type="match status" value="1"/>
</dbReference>
<evidence type="ECO:0000256" key="4">
    <source>
        <dbReference type="ARBA" id="ARBA00022833"/>
    </source>
</evidence>
<evidence type="ECO:0000313" key="7">
    <source>
        <dbReference type="Proteomes" id="UP000676169"/>
    </source>
</evidence>
<gene>
    <name evidence="6" type="ORF">KBB96_11940</name>
</gene>
<dbReference type="InterPro" id="IPR036866">
    <property type="entry name" value="RibonucZ/Hydroxyglut_hydro"/>
</dbReference>
<dbReference type="Pfam" id="PF00753">
    <property type="entry name" value="Lactamase_B"/>
    <property type="match status" value="1"/>
</dbReference>
<name>A0A975G5Q3_9BACT</name>
<protein>
    <submittedName>
        <fullName evidence="6">MBL fold metallo-hydrolase</fullName>
    </submittedName>
</protein>
<evidence type="ECO:0000259" key="5">
    <source>
        <dbReference type="SMART" id="SM00849"/>
    </source>
</evidence>
<dbReference type="SMART" id="SM00849">
    <property type="entry name" value="Lactamase_B"/>
    <property type="match status" value="1"/>
</dbReference>
<accession>A0A975G5Q3</accession>
<dbReference type="EMBL" id="CP073100">
    <property type="protein sequence ID" value="QUE49584.1"/>
    <property type="molecule type" value="Genomic_DNA"/>
</dbReference>
<dbReference type="InterPro" id="IPR001279">
    <property type="entry name" value="Metallo-B-lactamas"/>
</dbReference>